<dbReference type="Pfam" id="PF13354">
    <property type="entry name" value="Beta-lactamase2"/>
    <property type="match status" value="1"/>
</dbReference>
<dbReference type="InterPro" id="IPR045155">
    <property type="entry name" value="Beta-lactam_cat"/>
</dbReference>
<feature type="transmembrane region" description="Helical" evidence="1">
    <location>
        <begin position="12"/>
        <end position="31"/>
    </location>
</feature>
<dbReference type="Gene3D" id="3.40.710.10">
    <property type="entry name" value="DD-peptidase/beta-lactamase superfamily"/>
    <property type="match status" value="1"/>
</dbReference>
<protein>
    <submittedName>
        <fullName evidence="3">Class A beta-lactamase-related serine hydrolase</fullName>
    </submittedName>
</protein>
<reference evidence="3 4" key="1">
    <citation type="submission" date="2022-03" db="EMBL/GenBank/DDBJ databases">
        <title>Hymenobactersp. isolated from the air.</title>
        <authorList>
            <person name="Won M."/>
            <person name="Kwon S.-W."/>
        </authorList>
    </citation>
    <scope>NUCLEOTIDE SEQUENCE [LARGE SCALE GENOMIC DNA]</scope>
    <source>
        <strain evidence="3 4">KACC 22596</strain>
    </source>
</reference>
<dbReference type="SUPFAM" id="SSF56601">
    <property type="entry name" value="beta-lactamase/transpeptidase-like"/>
    <property type="match status" value="1"/>
</dbReference>
<keyword evidence="1" id="KW-0472">Membrane</keyword>
<feature type="domain" description="Beta-lactamase class A catalytic" evidence="2">
    <location>
        <begin position="99"/>
        <end position="224"/>
    </location>
</feature>
<sequence length="444" mass="50474">MKTPAQSRPSLYYIIGVSFLLAITTLLTLAAEGHLARTVRVSQEMKSTPEDSPLLDFLLKANPLLKRVATNPRYELQIIYTQINRDAQNRPTFIPHTYHLNSRQYFNPASLVKLPVVALSLEKLNDLHNPAVTRRTIMATGTAFRCQTPVPFAAPADSDRTATVGNYIKRMLLVSDNIAYNRLYEFLGQRPLNERLAQLGYPNARITRRFAPCDTAANRHTNPISFHTPQGDTLYKQPAQFNPVPYSSPLGRVLKGRAHQAGGRIISEPYDFTTANHLPLPDITHLLQSILFPESVPAAQRLHLAATDYAFLRRYLHATPHESGFHPYTSARYFDAYKKYLYYGRNPDLSQQSTLRIYNIVGMSHGFLADVAYFADSLHQSEFLLSAVLYVNQDNIINDGAYEYETIGQPFLAQLGHQIRQYESQRPRQHRPNLTEFFAPEIIR</sequence>
<keyword evidence="3" id="KW-0378">Hydrolase</keyword>
<keyword evidence="1" id="KW-1133">Transmembrane helix</keyword>
<dbReference type="RefSeq" id="WP_243518822.1">
    <property type="nucleotide sequence ID" value="NZ_CP094534.1"/>
</dbReference>
<proteinExistence type="predicted"/>
<name>A0ABY4BAD1_9BACT</name>
<evidence type="ECO:0000313" key="4">
    <source>
        <dbReference type="Proteomes" id="UP000831390"/>
    </source>
</evidence>
<dbReference type="Proteomes" id="UP000831390">
    <property type="component" value="Chromosome"/>
</dbReference>
<evidence type="ECO:0000256" key="1">
    <source>
        <dbReference type="SAM" id="Phobius"/>
    </source>
</evidence>
<gene>
    <name evidence="3" type="ORF">MTP16_09480</name>
</gene>
<keyword evidence="4" id="KW-1185">Reference proteome</keyword>
<dbReference type="InterPro" id="IPR012338">
    <property type="entry name" value="Beta-lactam/transpept-like"/>
</dbReference>
<evidence type="ECO:0000259" key="2">
    <source>
        <dbReference type="Pfam" id="PF13354"/>
    </source>
</evidence>
<organism evidence="3 4">
    <name type="scientific">Hymenobacter monticola</name>
    <dbReference type="NCBI Taxonomy" id="1705399"/>
    <lineage>
        <taxon>Bacteria</taxon>
        <taxon>Pseudomonadati</taxon>
        <taxon>Bacteroidota</taxon>
        <taxon>Cytophagia</taxon>
        <taxon>Cytophagales</taxon>
        <taxon>Hymenobacteraceae</taxon>
        <taxon>Hymenobacter</taxon>
    </lineage>
</organism>
<keyword evidence="1" id="KW-0812">Transmembrane</keyword>
<evidence type="ECO:0000313" key="3">
    <source>
        <dbReference type="EMBL" id="UOE35859.1"/>
    </source>
</evidence>
<dbReference type="EMBL" id="CP094534">
    <property type="protein sequence ID" value="UOE35859.1"/>
    <property type="molecule type" value="Genomic_DNA"/>
</dbReference>
<accession>A0ABY4BAD1</accession>
<dbReference type="GO" id="GO:0016787">
    <property type="term" value="F:hydrolase activity"/>
    <property type="evidence" value="ECO:0007669"/>
    <property type="project" value="UniProtKB-KW"/>
</dbReference>